<feature type="domain" description="Polymerase nucleotidyl transferase" evidence="1">
    <location>
        <begin position="32"/>
        <end position="66"/>
    </location>
</feature>
<dbReference type="SUPFAM" id="SSF81301">
    <property type="entry name" value="Nucleotidyltransferase"/>
    <property type="match status" value="1"/>
</dbReference>
<dbReference type="RefSeq" id="WP_260560512.1">
    <property type="nucleotide sequence ID" value="NZ_BAABEC010000077.1"/>
</dbReference>
<evidence type="ECO:0000313" key="2">
    <source>
        <dbReference type="EMBL" id="UWX64237.1"/>
    </source>
</evidence>
<dbReference type="Gene3D" id="3.30.460.10">
    <property type="entry name" value="Beta Polymerase, domain 2"/>
    <property type="match status" value="1"/>
</dbReference>
<dbReference type="InterPro" id="IPR002934">
    <property type="entry name" value="Polymerase_NTP_transf_dom"/>
</dbReference>
<organism evidence="2 3">
    <name type="scientific">Deinococcus rubellus</name>
    <dbReference type="NCBI Taxonomy" id="1889240"/>
    <lineage>
        <taxon>Bacteria</taxon>
        <taxon>Thermotogati</taxon>
        <taxon>Deinococcota</taxon>
        <taxon>Deinococci</taxon>
        <taxon>Deinococcales</taxon>
        <taxon>Deinococcaceae</taxon>
        <taxon>Deinococcus</taxon>
    </lineage>
</organism>
<dbReference type="Proteomes" id="UP001060261">
    <property type="component" value="Chromosome"/>
</dbReference>
<gene>
    <name evidence="2" type="ORF">N0D28_00740</name>
</gene>
<evidence type="ECO:0000259" key="1">
    <source>
        <dbReference type="Pfam" id="PF01909"/>
    </source>
</evidence>
<keyword evidence="3" id="KW-1185">Reference proteome</keyword>
<dbReference type="CDD" id="cd05403">
    <property type="entry name" value="NT_KNTase_like"/>
    <property type="match status" value="1"/>
</dbReference>
<reference evidence="2" key="1">
    <citation type="submission" date="2022-09" db="EMBL/GenBank/DDBJ databases">
        <title>genome sequence of Deinococcus rubellus.</title>
        <authorList>
            <person name="Srinivasan S."/>
        </authorList>
    </citation>
    <scope>NUCLEOTIDE SEQUENCE</scope>
    <source>
        <strain evidence="2">Ant6</strain>
    </source>
</reference>
<proteinExistence type="predicted"/>
<protein>
    <submittedName>
        <fullName evidence="2">Nucleotidyltransferase domain-containing protein</fullName>
    </submittedName>
</protein>
<dbReference type="EMBL" id="CP104213">
    <property type="protein sequence ID" value="UWX64237.1"/>
    <property type="molecule type" value="Genomic_DNA"/>
</dbReference>
<name>A0ABY5YIR3_9DEIO</name>
<accession>A0ABY5YIR3</accession>
<sequence length="236" mass="27111">MPKSTIRTYFPSDLHEAAAQAVTGFFSAQPYVQSVLLVNSCARGTATPQSDLDFAILIEAELEASRFSALEQAWQAHYQQQPVFEAFRRSGRFTGIHLDLITGQYQPTDLDDAGGPDSFELEIGNQVAYSFPLWQAADAMAHLRAQWLPYYDEALRRKRLQMVRDACAYDLEHVAFYTHRGLHFQAFDRFYKAFQEFLQALCISRRTYPIAYTKWIRELVAERLGLPDLYIQLPPL</sequence>
<dbReference type="Pfam" id="PF01909">
    <property type="entry name" value="NTP_transf_2"/>
    <property type="match status" value="1"/>
</dbReference>
<dbReference type="InterPro" id="IPR043519">
    <property type="entry name" value="NT_sf"/>
</dbReference>
<evidence type="ECO:0000313" key="3">
    <source>
        <dbReference type="Proteomes" id="UP001060261"/>
    </source>
</evidence>